<dbReference type="RefSeq" id="WP_013278829.1">
    <property type="nucleotide sequence ID" value="NC_014378.1"/>
</dbReference>
<dbReference type="SUPFAM" id="SSF111038">
    <property type="entry name" value="YjbQ-like"/>
    <property type="match status" value="1"/>
</dbReference>
<comment type="similarity">
    <text evidence="1">Belongs to the UPF0047 family.</text>
</comment>
<accession>D9QS93</accession>
<dbReference type="Gene3D" id="2.60.120.460">
    <property type="entry name" value="YjbQ-like"/>
    <property type="match status" value="1"/>
</dbReference>
<protein>
    <recommendedName>
        <fullName evidence="4">Secondary thiamine-phosphate synthase enzyme</fullName>
    </recommendedName>
</protein>
<dbReference type="PROSITE" id="PS01314">
    <property type="entry name" value="UPF0047"/>
    <property type="match status" value="1"/>
</dbReference>
<reference evidence="2 3" key="1">
    <citation type="journal article" date="2010" name="Stand. Genomic Sci.">
        <title>Complete genome sequence of Acetohalobium arabaticum type strain (Z-7288).</title>
        <authorList>
            <person name="Sikorski J."/>
            <person name="Lapidus A."/>
            <person name="Chertkov O."/>
            <person name="Lucas S."/>
            <person name="Copeland A."/>
            <person name="Glavina Del Rio T."/>
            <person name="Nolan M."/>
            <person name="Tice H."/>
            <person name="Cheng J.F."/>
            <person name="Han C."/>
            <person name="Brambilla E."/>
            <person name="Pitluck S."/>
            <person name="Liolios K."/>
            <person name="Ivanova N."/>
            <person name="Mavromatis K."/>
            <person name="Mikhailova N."/>
            <person name="Pati A."/>
            <person name="Bruce D."/>
            <person name="Detter C."/>
            <person name="Tapia R."/>
            <person name="Goodwin L."/>
            <person name="Chen A."/>
            <person name="Palaniappan K."/>
            <person name="Land M."/>
            <person name="Hauser L."/>
            <person name="Chang Y.J."/>
            <person name="Jeffries C.D."/>
            <person name="Rohde M."/>
            <person name="Goker M."/>
            <person name="Spring S."/>
            <person name="Woyke T."/>
            <person name="Bristow J."/>
            <person name="Eisen J.A."/>
            <person name="Markowitz V."/>
            <person name="Hugenholtz P."/>
            <person name="Kyrpides N.C."/>
            <person name="Klenk H.P."/>
        </authorList>
    </citation>
    <scope>NUCLEOTIDE SEQUENCE [LARGE SCALE GENOMIC DNA]</scope>
    <source>
        <strain evidence="3">ATCC 49924 / DSM 5501 / Z-7288</strain>
    </source>
</reference>
<evidence type="ECO:0000313" key="2">
    <source>
        <dbReference type="EMBL" id="ADL13384.1"/>
    </source>
</evidence>
<dbReference type="PANTHER" id="PTHR30615">
    <property type="entry name" value="UNCHARACTERIZED PROTEIN YJBQ-RELATED"/>
    <property type="match status" value="1"/>
</dbReference>
<gene>
    <name evidence="2" type="ordered locus">Acear_1881</name>
</gene>
<dbReference type="eggNOG" id="COG0432">
    <property type="taxonomic scope" value="Bacteria"/>
</dbReference>
<dbReference type="AlphaFoldDB" id="D9QS93"/>
<sequence>MVYGLTISTNSKTEMIDITNKVQSLISDLSLSSGICTLFVPHTTAAVTINENADPTVQQDILKELNKVIPFEDDYQHLEGNSAAHIKSTLVGCSQQIIIEQGELALGTWQGIYFCEFDGPRSRKLKIKLVGKE</sequence>
<proteinExistence type="inferred from homology"/>
<dbReference type="EMBL" id="CP002105">
    <property type="protein sequence ID" value="ADL13384.1"/>
    <property type="molecule type" value="Genomic_DNA"/>
</dbReference>
<dbReference type="OrthoDB" id="9801725at2"/>
<dbReference type="KEGG" id="aar:Acear_1881"/>
<dbReference type="InterPro" id="IPR035917">
    <property type="entry name" value="YjbQ-like_sf"/>
</dbReference>
<evidence type="ECO:0000313" key="3">
    <source>
        <dbReference type="Proteomes" id="UP000001661"/>
    </source>
</evidence>
<keyword evidence="3" id="KW-1185">Reference proteome</keyword>
<organism evidence="2 3">
    <name type="scientific">Acetohalobium arabaticum (strain ATCC 49924 / DSM 5501 / Z-7288)</name>
    <dbReference type="NCBI Taxonomy" id="574087"/>
    <lineage>
        <taxon>Bacteria</taxon>
        <taxon>Bacillati</taxon>
        <taxon>Bacillota</taxon>
        <taxon>Clostridia</taxon>
        <taxon>Halanaerobiales</taxon>
        <taxon>Halobacteroidaceae</taxon>
        <taxon>Acetohalobium</taxon>
    </lineage>
</organism>
<name>D9QS93_ACEAZ</name>
<dbReference type="Pfam" id="PF01894">
    <property type="entry name" value="YjbQ"/>
    <property type="match status" value="1"/>
</dbReference>
<dbReference type="STRING" id="574087.Acear_1881"/>
<dbReference type="NCBIfam" id="TIGR00149">
    <property type="entry name" value="TIGR00149_YjbQ"/>
    <property type="match status" value="1"/>
</dbReference>
<dbReference type="PIRSF" id="PIRSF004681">
    <property type="entry name" value="UCP004681"/>
    <property type="match status" value="1"/>
</dbReference>
<dbReference type="PANTHER" id="PTHR30615:SF8">
    <property type="entry name" value="UPF0047 PROTEIN C4A8.02C"/>
    <property type="match status" value="1"/>
</dbReference>
<dbReference type="HOGENOM" id="CLU_096980_1_1_9"/>
<evidence type="ECO:0008006" key="4">
    <source>
        <dbReference type="Google" id="ProtNLM"/>
    </source>
</evidence>
<dbReference type="InterPro" id="IPR001602">
    <property type="entry name" value="UPF0047_YjbQ-like"/>
</dbReference>
<evidence type="ECO:0000256" key="1">
    <source>
        <dbReference type="ARBA" id="ARBA00005534"/>
    </source>
</evidence>
<dbReference type="Proteomes" id="UP000001661">
    <property type="component" value="Chromosome"/>
</dbReference>